<dbReference type="PANTHER" id="PTHR13007">
    <property type="entry name" value="PRE-MRNA SPLICING FACTOR-RELATED"/>
    <property type="match status" value="1"/>
</dbReference>
<evidence type="ECO:0000256" key="5">
    <source>
        <dbReference type="ARBA" id="ARBA00022728"/>
    </source>
</evidence>
<dbReference type="AlphaFoldDB" id="A0A9P8T5E0"/>
<dbReference type="Gene3D" id="1.20.940.10">
    <property type="entry name" value="Functional domain of the splicing factor Prp18"/>
    <property type="match status" value="1"/>
</dbReference>
<sequence>MEFSKVLSSEIKRQKQTLEEPTKQDSSQDEKQALRDPKSDSEFSSDVPSQSEKVSTKEKAPAPDAPEIKPQRRSNHATLEQIPVTAFSIRKISIRDDPKLIAQQCRDYIKYLLGKWEAANLQHSTVDLVETKKWLFPLLVKLRKQSLPLEQLTSLATIMYELQQHNYNHANEAYLKLSIGNVAWPIGLTNIGIRVRTGHLKVKENTGTSNIMKDEQTRQWILAIKRIITFCETAGTTLGI</sequence>
<keyword evidence="6" id="KW-0508">mRNA splicing</keyword>
<evidence type="ECO:0000256" key="7">
    <source>
        <dbReference type="ARBA" id="ARBA00023242"/>
    </source>
</evidence>
<comment type="subcellular location">
    <subcellularLocation>
        <location evidence="1">Nucleus</location>
    </subcellularLocation>
</comment>
<feature type="compositionally biased region" description="Basic and acidic residues" evidence="8">
    <location>
        <begin position="10"/>
        <end position="41"/>
    </location>
</feature>
<dbReference type="GO" id="GO:0046540">
    <property type="term" value="C:U4/U6 x U5 tri-snRNP complex"/>
    <property type="evidence" value="ECO:0007669"/>
    <property type="project" value="TreeGrafter"/>
</dbReference>
<dbReference type="RefSeq" id="XP_046061015.1">
    <property type="nucleotide sequence ID" value="XM_046205031.1"/>
</dbReference>
<keyword evidence="5" id="KW-0747">Spliceosome</keyword>
<keyword evidence="4" id="KW-0507">mRNA processing</keyword>
<dbReference type="InterPro" id="IPR039979">
    <property type="entry name" value="PRPF18"/>
</dbReference>
<dbReference type="GeneID" id="70235964"/>
<comment type="similarity">
    <text evidence="2">Belongs to the PRP18 family.</text>
</comment>
<protein>
    <recommendedName>
        <fullName evidence="3">Pre-mRNA-splicing factor 18</fullName>
    </recommendedName>
</protein>
<dbReference type="InterPro" id="IPR004098">
    <property type="entry name" value="Prp18"/>
</dbReference>
<accession>A0A9P8T5E0</accession>
<reference evidence="10" key="2">
    <citation type="submission" date="2021-01" db="EMBL/GenBank/DDBJ databases">
        <authorList>
            <person name="Schikora-Tamarit M.A."/>
        </authorList>
    </citation>
    <scope>NUCLEOTIDE SEQUENCE</scope>
    <source>
        <strain evidence="10">CBS6075</strain>
    </source>
</reference>
<dbReference type="Pfam" id="PF02840">
    <property type="entry name" value="Prp18"/>
    <property type="match status" value="1"/>
</dbReference>
<dbReference type="PANTHER" id="PTHR13007:SF19">
    <property type="entry name" value="PRE-MRNA-SPLICING FACTOR 18"/>
    <property type="match status" value="1"/>
</dbReference>
<organism evidence="10 11">
    <name type="scientific">Ogataea philodendri</name>
    <dbReference type="NCBI Taxonomy" id="1378263"/>
    <lineage>
        <taxon>Eukaryota</taxon>
        <taxon>Fungi</taxon>
        <taxon>Dikarya</taxon>
        <taxon>Ascomycota</taxon>
        <taxon>Saccharomycotina</taxon>
        <taxon>Pichiomycetes</taxon>
        <taxon>Pichiales</taxon>
        <taxon>Pichiaceae</taxon>
        <taxon>Ogataea</taxon>
    </lineage>
</organism>
<dbReference type="GO" id="GO:0071021">
    <property type="term" value="C:U2-type post-spliceosomal complex"/>
    <property type="evidence" value="ECO:0007669"/>
    <property type="project" value="TreeGrafter"/>
</dbReference>
<comment type="caution">
    <text evidence="10">The sequence shown here is derived from an EMBL/GenBank/DDBJ whole genome shotgun (WGS) entry which is preliminary data.</text>
</comment>
<evidence type="ECO:0000256" key="4">
    <source>
        <dbReference type="ARBA" id="ARBA00022664"/>
    </source>
</evidence>
<evidence type="ECO:0000256" key="8">
    <source>
        <dbReference type="SAM" id="MobiDB-lite"/>
    </source>
</evidence>
<feature type="domain" description="Prp18" evidence="9">
    <location>
        <begin position="120"/>
        <end position="234"/>
    </location>
</feature>
<evidence type="ECO:0000259" key="9">
    <source>
        <dbReference type="Pfam" id="PF02840"/>
    </source>
</evidence>
<evidence type="ECO:0000313" key="10">
    <source>
        <dbReference type="EMBL" id="KAH3665811.1"/>
    </source>
</evidence>
<name>A0A9P8T5E0_9ASCO</name>
<feature type="compositionally biased region" description="Polar residues" evidence="8">
    <location>
        <begin position="42"/>
        <end position="53"/>
    </location>
</feature>
<dbReference type="SUPFAM" id="SSF47938">
    <property type="entry name" value="Functional domain of the splicing factor Prp18"/>
    <property type="match status" value="1"/>
</dbReference>
<dbReference type="Proteomes" id="UP000769157">
    <property type="component" value="Unassembled WGS sequence"/>
</dbReference>
<keyword evidence="7" id="KW-0539">Nucleus</keyword>
<evidence type="ECO:0000256" key="3">
    <source>
        <dbReference type="ARBA" id="ARBA00018242"/>
    </source>
</evidence>
<keyword evidence="11" id="KW-1185">Reference proteome</keyword>
<reference evidence="10" key="1">
    <citation type="journal article" date="2021" name="Open Biol.">
        <title>Shared evolutionary footprints suggest mitochondrial oxidative damage underlies multiple complex I losses in fungi.</title>
        <authorList>
            <person name="Schikora-Tamarit M.A."/>
            <person name="Marcet-Houben M."/>
            <person name="Nosek J."/>
            <person name="Gabaldon T."/>
        </authorList>
    </citation>
    <scope>NUCLEOTIDE SEQUENCE</scope>
    <source>
        <strain evidence="10">CBS6075</strain>
    </source>
</reference>
<dbReference type="OrthoDB" id="10261918at2759"/>
<dbReference type="GO" id="GO:0005682">
    <property type="term" value="C:U5 snRNP"/>
    <property type="evidence" value="ECO:0007669"/>
    <property type="project" value="TreeGrafter"/>
</dbReference>
<dbReference type="GO" id="GO:0000350">
    <property type="term" value="P:generation of catalytic spliceosome for second transesterification step"/>
    <property type="evidence" value="ECO:0007669"/>
    <property type="project" value="TreeGrafter"/>
</dbReference>
<evidence type="ECO:0000313" key="11">
    <source>
        <dbReference type="Proteomes" id="UP000769157"/>
    </source>
</evidence>
<dbReference type="EMBL" id="JAEUBE010000295">
    <property type="protein sequence ID" value="KAH3665811.1"/>
    <property type="molecule type" value="Genomic_DNA"/>
</dbReference>
<feature type="region of interest" description="Disordered" evidence="8">
    <location>
        <begin position="1"/>
        <end position="77"/>
    </location>
</feature>
<evidence type="ECO:0000256" key="6">
    <source>
        <dbReference type="ARBA" id="ARBA00023187"/>
    </source>
</evidence>
<proteinExistence type="inferred from homology"/>
<evidence type="ECO:0000256" key="2">
    <source>
        <dbReference type="ARBA" id="ARBA00008137"/>
    </source>
</evidence>
<gene>
    <name evidence="10" type="ORF">OGAPHI_003999</name>
</gene>
<feature type="compositionally biased region" description="Basic and acidic residues" evidence="8">
    <location>
        <begin position="54"/>
        <end position="70"/>
    </location>
</feature>
<evidence type="ECO:0000256" key="1">
    <source>
        <dbReference type="ARBA" id="ARBA00004123"/>
    </source>
</evidence>